<dbReference type="GO" id="GO:0016787">
    <property type="term" value="F:hydrolase activity"/>
    <property type="evidence" value="ECO:0007669"/>
    <property type="project" value="UniProtKB-KW"/>
</dbReference>
<keyword evidence="1" id="KW-0378">Hydrolase</keyword>
<keyword evidence="1" id="KW-0547">Nucleotide-binding</keyword>
<feature type="compositionally biased region" description="Basic and acidic residues" evidence="2">
    <location>
        <begin position="2508"/>
        <end position="2517"/>
    </location>
</feature>
<proteinExistence type="inferred from homology"/>
<dbReference type="Proteomes" id="UP001212997">
    <property type="component" value="Unassembled WGS sequence"/>
</dbReference>
<evidence type="ECO:0000259" key="3">
    <source>
        <dbReference type="Pfam" id="PF05970"/>
    </source>
</evidence>
<feature type="compositionally biased region" description="Acidic residues" evidence="2">
    <location>
        <begin position="1119"/>
        <end position="1134"/>
    </location>
</feature>
<dbReference type="Pfam" id="PF20209">
    <property type="entry name" value="DUF6570"/>
    <property type="match status" value="1"/>
</dbReference>
<evidence type="ECO:0000256" key="1">
    <source>
        <dbReference type="RuleBase" id="RU363044"/>
    </source>
</evidence>
<organism evidence="6 7">
    <name type="scientific">Meripilus lineatus</name>
    <dbReference type="NCBI Taxonomy" id="2056292"/>
    <lineage>
        <taxon>Eukaryota</taxon>
        <taxon>Fungi</taxon>
        <taxon>Dikarya</taxon>
        <taxon>Basidiomycota</taxon>
        <taxon>Agaricomycotina</taxon>
        <taxon>Agaricomycetes</taxon>
        <taxon>Polyporales</taxon>
        <taxon>Meripilaceae</taxon>
        <taxon>Meripilus</taxon>
    </lineage>
</organism>
<feature type="region of interest" description="Disordered" evidence="2">
    <location>
        <begin position="1067"/>
        <end position="1137"/>
    </location>
</feature>
<dbReference type="SUPFAM" id="SSF52540">
    <property type="entry name" value="P-loop containing nucleoside triphosphate hydrolases"/>
    <property type="match status" value="2"/>
</dbReference>
<sequence length="2517" mass="283431">MTSSADDLQSGAMPPCQLNEPPGVVATTSVRSRSSRITLCDIFNVIGDVRPLRGNFDKLMPEDYVTYVSPERDVKVWKDTYVVVYLLLNFLMSRVPIKAFRRLCSLHRLSNIIRTSEEDLLTQLASHNCGINCGKDLHVLDRPVESRENPFQIKDYKKQDWHKKPSYQLPPEASGILDPPETPRAQARFPPLPRTKRQYLDIIKEWTDAVSLENLAEDACGCCARLSLLKECSYHPKSHPMFQLLISTDALPAYIDPEQPLLCEAGVVLRDGLEQVRLCRDCMASLRKGNIPVRSLPVVQFSNVLPMSKAELDKVMIVMFTGPKPPTPEDYRRTPLLIRPHVVHDALKWLVANHRDYKDVEISLDRLREYEANPMNPPVTVSERVTTEEGNIEYHNLPTYGDDNDLGSVDGPCPLTVAGLVGDDLSEMSKEEKIAIAIKHFNDKRAFILYGRSADPARIYRHPEYYAGMFPWLYPNGYGTFDNELQKPTVARKTHVKAALMYHDRRFQEDEYFPFLVFNQMQIQAAQRAGGLLTNKKNFDKVTDQILHVDPDALDSLVDKSQSGPAKADTPAEQAIVEITTSLDHINGHVPGSNTQRKYQRNEIRSLIYEKGAPSFFITFAPADAKSPICLFYAGKRVDLSALCPNGDTYRDRLHIVANNPVAAARFFNLMVKMFIKIILKADMNEEGLFGKTSAYYGTVESQGRLTLHLHLLLWLENADNPQIMRDKALANDEEYKTALISWLESVHSGDFLTATKGDIAIRLDAKESQLPKHTASGESSTGCEACARGDPTLRLPDKIPDFSNDTEASAWLENIFGVTDELLLLSNLHTHGLYCTRPDKSCKARFPRPEVKDSHFDSEGILHLRKTEPWLNTFCSVLTYVLRCNTDVTSLLSGTQVKAVVAYVTDYITKATVKCHAIYEAIRIVLGKNQNILDECANEREPRKEAARRLLTKIVNATIARQEMGAPMVCAHLLGHGDHYTNYKFKPFYWYSHVAPVARAWDFSLSDSAATEDSEKVILRKTKDEILPYSKVHDYIYRPQEFEGYSLYEFLRLTVVKKMSETQKRAFRKPGVVSTSDETTPTSNADPGTETSNNTQTAGNSSRIGTDHVPDVNSEALNCDDDDEADEDDDENDDNTRLISKSTCYKFTRGHPNQSTHAVFKVKPQKAFVLNFIGGSLPRMDDEYKEKYALVMISLFTPNGWRDPKLLKTETETWEETFLRTEFSTRAQRIMKNMNVLYECYESSHDYSAERRRQRTDALLADRIEKFSFGHEQEEMDEDEDDDTVFERMTRSSGKLNDKYVNTMGMMNITADEVSAILPSETAFPSTVNHGVDDELLREVRESVTPSGGWKNALKSANKSRILDQRFNRKPLEMPFSQSSQAMMPVHSTYYRPQVEIANKDSLLENVGLDNKTIFESMRPCTLELQISQDFCLNKEQKTAFTIICSHLRDTTLAMTSRTLKMYLGGIGGTGKSTVIKSVITFLEARNESHRYAVLAPTGSAACLVDGSTYHSALGLNPTEKDYNPKTLDEVRGKFAHVDLIFLDEVSMLSCEDMYCITRQFMQAFEVVIESFGGKHVVLSGDFGQLPPAGWGSTSLYSSSVSLHTLILTNDGYVKALGKSVWHQFTTVVILRENMRQRGMTEEDKMFRRCLENMRYGKCTPMDIALLESRIAGPNGPSLEDPRFKNVSIITPRNAQRDAWNAAGVVRFAKESGQQLHRFHCIDTCSNKSSLGSLSKEVKFQKKILKSSKTSNLVPIKYQRELWKLPPTLTNQMASVLDLCVGMPVILKLNEATELCATNGAEATVVNWHAELNPHGTRTLKTLFVKLNNPPRTMKLEGLPENIIPLSPCGKQTHCNMKERTVTVTRTQVSVLPNFAMSDFSAQGRTRPWNPVDLRYCRGHQSVYTCLSRSSTLEGTLILFPFNTEKITKGATGDLRREYRDLEILDHITQMRLDPEQCKDLPPIDSARYVLISWYQHKFGKRYLPAGIHPALRRREAVDADFDDLQPEVTTSELSKAYFKPKEQKESTSANTTKGPSNSGRRRGGKRGKSNKSSLVPKPSATNAKSASEITSAPENLTSVACEDTALPSKPLPPTDFSQPEHHAGAPNDHLSDSVTCDLPSRSSFSNPDEPSASPLVEQASSSADATDTQPAPLRSDASPLPTKVPLGLKWDSRNWSCAYDVLLGILWNTFSYNRHLWDNYLRTHSPLLTAVYHDFLEVNLEDPDLEFVRDTLRLSLPAGVLRWGATTTDITAVCDQLFSPDHVFTEVRYTCVSCANPGPTKQLQNAYWIATPSHADDATSADKLSVEDLLAATYSDMCSQNRICRGCSERTIVASVNWVTPPGILILELQPHPNNWANLILDPSMIITIPGTEYQYTLAGIIYLGYDHFTCRFIDNDYFVWKHDGMSQSNHMIREFGDVDLKLSPTKENPCLLIFQTPRSIPPWSICLTANDLEKQRLLITTSWFLILYSAPDAVGETTHTSPREFSRVSLPKANVPANVVPTPERVQESWRRRR</sequence>
<dbReference type="Pfam" id="PF14214">
    <property type="entry name" value="Helitron_like_N"/>
    <property type="match status" value="1"/>
</dbReference>
<dbReference type="InterPro" id="IPR025476">
    <property type="entry name" value="Helitron_helicase-like"/>
</dbReference>
<dbReference type="GO" id="GO:0000723">
    <property type="term" value="P:telomere maintenance"/>
    <property type="evidence" value="ECO:0007669"/>
    <property type="project" value="InterPro"/>
</dbReference>
<keyword evidence="1" id="KW-0347">Helicase</keyword>
<evidence type="ECO:0000259" key="5">
    <source>
        <dbReference type="Pfam" id="PF20209"/>
    </source>
</evidence>
<feature type="region of interest" description="Disordered" evidence="2">
    <location>
        <begin position="2014"/>
        <end position="2160"/>
    </location>
</feature>
<keyword evidence="1" id="KW-0067">ATP-binding</keyword>
<dbReference type="Gene3D" id="3.40.50.300">
    <property type="entry name" value="P-loop containing nucleotide triphosphate hydrolases"/>
    <property type="match status" value="1"/>
</dbReference>
<comment type="cofactor">
    <cofactor evidence="1">
        <name>Mg(2+)</name>
        <dbReference type="ChEBI" id="CHEBI:18420"/>
    </cofactor>
</comment>
<feature type="compositionally biased region" description="Polar residues" evidence="2">
    <location>
        <begin position="1074"/>
        <end position="1105"/>
    </location>
</feature>
<gene>
    <name evidence="6" type="ORF">NLI96_g3681</name>
</gene>
<dbReference type="InterPro" id="IPR051055">
    <property type="entry name" value="PIF1_helicase"/>
</dbReference>
<name>A0AAD5YFG8_9APHY</name>
<keyword evidence="7" id="KW-1185">Reference proteome</keyword>
<dbReference type="EMBL" id="JANAWD010000098">
    <property type="protein sequence ID" value="KAJ3487228.1"/>
    <property type="molecule type" value="Genomic_DNA"/>
</dbReference>
<dbReference type="GO" id="GO:0006310">
    <property type="term" value="P:DNA recombination"/>
    <property type="evidence" value="ECO:0007669"/>
    <property type="project" value="UniProtKB-KW"/>
</dbReference>
<feature type="domain" description="DUF6570" evidence="5">
    <location>
        <begin position="288"/>
        <end position="367"/>
    </location>
</feature>
<keyword evidence="1" id="KW-0233">DNA recombination</keyword>
<feature type="region of interest" description="Disordered" evidence="2">
    <location>
        <begin position="2498"/>
        <end position="2517"/>
    </location>
</feature>
<evidence type="ECO:0000259" key="4">
    <source>
        <dbReference type="Pfam" id="PF14214"/>
    </source>
</evidence>
<dbReference type="PANTHER" id="PTHR47642:SF6">
    <property type="entry name" value="ATP-DEPENDENT DNA HELICASE"/>
    <property type="match status" value="1"/>
</dbReference>
<evidence type="ECO:0000256" key="2">
    <source>
        <dbReference type="SAM" id="MobiDB-lite"/>
    </source>
</evidence>
<dbReference type="EC" id="5.6.2.3" evidence="1"/>
<feature type="domain" description="DNA helicase Pif1-like DEAD-box helicase" evidence="3">
    <location>
        <begin position="1433"/>
        <end position="1661"/>
    </location>
</feature>
<dbReference type="InterPro" id="IPR010285">
    <property type="entry name" value="DNA_helicase_pif1-like_DEAD"/>
</dbReference>
<keyword evidence="1" id="KW-0234">DNA repair</keyword>
<comment type="caution">
    <text evidence="6">The sequence shown here is derived from an EMBL/GenBank/DDBJ whole genome shotgun (WGS) entry which is preliminary data.</text>
</comment>
<dbReference type="GO" id="GO:0006281">
    <property type="term" value="P:DNA repair"/>
    <property type="evidence" value="ECO:0007669"/>
    <property type="project" value="UniProtKB-KW"/>
</dbReference>
<keyword evidence="1" id="KW-0227">DNA damage</keyword>
<accession>A0AAD5YFG8</accession>
<feature type="compositionally biased region" description="Polar residues" evidence="2">
    <location>
        <begin position="2140"/>
        <end position="2151"/>
    </location>
</feature>
<feature type="domain" description="Helitron helicase-like" evidence="4">
    <location>
        <begin position="497"/>
        <end position="714"/>
    </location>
</feature>
<comment type="similarity">
    <text evidence="1">Belongs to the helicase family.</text>
</comment>
<feature type="compositionally biased region" description="Polar residues" evidence="2">
    <location>
        <begin position="2061"/>
        <end position="2080"/>
    </location>
</feature>
<protein>
    <recommendedName>
        <fullName evidence="1">ATP-dependent DNA helicase</fullName>
        <ecNumber evidence="1">5.6.2.3</ecNumber>
    </recommendedName>
</protein>
<dbReference type="Pfam" id="PF05970">
    <property type="entry name" value="PIF1"/>
    <property type="match status" value="1"/>
</dbReference>
<dbReference type="GO" id="GO:0043139">
    <property type="term" value="F:5'-3' DNA helicase activity"/>
    <property type="evidence" value="ECO:0007669"/>
    <property type="project" value="UniProtKB-EC"/>
</dbReference>
<comment type="catalytic activity">
    <reaction evidence="1">
        <text>ATP + H2O = ADP + phosphate + H(+)</text>
        <dbReference type="Rhea" id="RHEA:13065"/>
        <dbReference type="ChEBI" id="CHEBI:15377"/>
        <dbReference type="ChEBI" id="CHEBI:15378"/>
        <dbReference type="ChEBI" id="CHEBI:30616"/>
        <dbReference type="ChEBI" id="CHEBI:43474"/>
        <dbReference type="ChEBI" id="CHEBI:456216"/>
        <dbReference type="EC" id="5.6.2.3"/>
    </reaction>
</comment>
<dbReference type="InterPro" id="IPR027417">
    <property type="entry name" value="P-loop_NTPase"/>
</dbReference>
<dbReference type="GO" id="GO:0005524">
    <property type="term" value="F:ATP binding"/>
    <property type="evidence" value="ECO:0007669"/>
    <property type="project" value="UniProtKB-KW"/>
</dbReference>
<dbReference type="InterPro" id="IPR046700">
    <property type="entry name" value="DUF6570"/>
</dbReference>
<feature type="compositionally biased region" description="Basic residues" evidence="2">
    <location>
        <begin position="2041"/>
        <end position="2051"/>
    </location>
</feature>
<feature type="region of interest" description="Disordered" evidence="2">
    <location>
        <begin position="1"/>
        <end position="20"/>
    </location>
</feature>
<dbReference type="PANTHER" id="PTHR47642">
    <property type="entry name" value="ATP-DEPENDENT DNA HELICASE"/>
    <property type="match status" value="1"/>
</dbReference>
<evidence type="ECO:0000313" key="7">
    <source>
        <dbReference type="Proteomes" id="UP001212997"/>
    </source>
</evidence>
<reference evidence="6" key="1">
    <citation type="submission" date="2022-07" db="EMBL/GenBank/DDBJ databases">
        <title>Genome Sequence of Physisporinus lineatus.</title>
        <authorList>
            <person name="Buettner E."/>
        </authorList>
    </citation>
    <scope>NUCLEOTIDE SEQUENCE</scope>
    <source>
        <strain evidence="6">VT162</strain>
    </source>
</reference>
<evidence type="ECO:0000313" key="6">
    <source>
        <dbReference type="EMBL" id="KAJ3487228.1"/>
    </source>
</evidence>